<dbReference type="RefSeq" id="WP_162377923.1">
    <property type="nucleotide sequence ID" value="NZ_JBHTKN010000002.1"/>
</dbReference>
<dbReference type="Proteomes" id="UP001597033">
    <property type="component" value="Unassembled WGS sequence"/>
</dbReference>
<evidence type="ECO:0000256" key="1">
    <source>
        <dbReference type="SAM" id="MobiDB-lite"/>
    </source>
</evidence>
<dbReference type="SUPFAM" id="SSF74650">
    <property type="entry name" value="Galactose mutarotase-like"/>
    <property type="match status" value="1"/>
</dbReference>
<gene>
    <name evidence="2" type="ORF">ACFQ2N_03610</name>
</gene>
<feature type="compositionally biased region" description="Low complexity" evidence="1">
    <location>
        <begin position="1"/>
        <end position="18"/>
    </location>
</feature>
<dbReference type="InterPro" id="IPR011013">
    <property type="entry name" value="Gal_mutarotase_sf_dom"/>
</dbReference>
<sequence length="281" mass="30901">MVSDEGGDGSAEAGDPEAPLAPGPLLRIGSGELQLEIAPQAGGRIAQIRYQGVEQLVGPDDGFPAAIAWGSYPMLPWAGRIRDGRFEFAGRQWQVPANLGGHAIHGVSMWLPWQVEAHAADRLELSLALPRDQRWPFGGSALQRIEVGPRRLAMTLSVGAGDQPMPVAFGWHPWLRKPERIEFHPEAIYPRDGHGIATMPPVAPTPGPWDDCFVNTQEVIVHRHGQRLRLSSDCDHWVVYDETAHSTCIEPQTGPADAFNLAPRVLQAGESLQAWFRMEWD</sequence>
<dbReference type="EMBL" id="JBHTKN010000002">
    <property type="protein sequence ID" value="MFD1041434.1"/>
    <property type="molecule type" value="Genomic_DNA"/>
</dbReference>
<dbReference type="InterPro" id="IPR008183">
    <property type="entry name" value="Aldose_1/G6P_1-epimerase"/>
</dbReference>
<feature type="region of interest" description="Disordered" evidence="1">
    <location>
        <begin position="1"/>
        <end position="23"/>
    </location>
</feature>
<keyword evidence="3" id="KW-1185">Reference proteome</keyword>
<protein>
    <submittedName>
        <fullName evidence="2">Aldose 1-epimerase</fullName>
    </submittedName>
</protein>
<comment type="caution">
    <text evidence="2">The sequence shown here is derived from an EMBL/GenBank/DDBJ whole genome shotgun (WGS) entry which is preliminary data.</text>
</comment>
<dbReference type="Gene3D" id="2.70.98.10">
    <property type="match status" value="1"/>
</dbReference>
<evidence type="ECO:0000313" key="2">
    <source>
        <dbReference type="EMBL" id="MFD1041434.1"/>
    </source>
</evidence>
<dbReference type="InterPro" id="IPR014718">
    <property type="entry name" value="GH-type_carb-bd"/>
</dbReference>
<dbReference type="Pfam" id="PF01263">
    <property type="entry name" value="Aldose_epim"/>
    <property type="match status" value="1"/>
</dbReference>
<accession>A0ABW3LVY6</accession>
<evidence type="ECO:0000313" key="3">
    <source>
        <dbReference type="Proteomes" id="UP001597033"/>
    </source>
</evidence>
<name>A0ABW3LVY6_9GAMM</name>
<reference evidence="3" key="1">
    <citation type="journal article" date="2019" name="Int. J. Syst. Evol. Microbiol.">
        <title>The Global Catalogue of Microorganisms (GCM) 10K type strain sequencing project: providing services to taxonomists for standard genome sequencing and annotation.</title>
        <authorList>
            <consortium name="The Broad Institute Genomics Platform"/>
            <consortium name="The Broad Institute Genome Sequencing Center for Infectious Disease"/>
            <person name="Wu L."/>
            <person name="Ma J."/>
        </authorList>
    </citation>
    <scope>NUCLEOTIDE SEQUENCE [LARGE SCALE GENOMIC DNA]</scope>
    <source>
        <strain evidence="3">CCUG 55854</strain>
    </source>
</reference>
<organism evidence="2 3">
    <name type="scientific">Pseudoxanthomonas kaohsiungensis</name>
    <dbReference type="NCBI Taxonomy" id="283923"/>
    <lineage>
        <taxon>Bacteria</taxon>
        <taxon>Pseudomonadati</taxon>
        <taxon>Pseudomonadota</taxon>
        <taxon>Gammaproteobacteria</taxon>
        <taxon>Lysobacterales</taxon>
        <taxon>Lysobacteraceae</taxon>
        <taxon>Pseudoxanthomonas</taxon>
    </lineage>
</organism>
<proteinExistence type="predicted"/>